<dbReference type="InterPro" id="IPR053161">
    <property type="entry name" value="Ulvan_degrading_GH"/>
</dbReference>
<dbReference type="Pfam" id="PF17132">
    <property type="entry name" value="Glyco_hydro_106"/>
    <property type="match status" value="1"/>
</dbReference>
<evidence type="ECO:0000313" key="4">
    <source>
        <dbReference type="Proteomes" id="UP000258309"/>
    </source>
</evidence>
<feature type="signal peptide" evidence="2">
    <location>
        <begin position="1"/>
        <end position="20"/>
    </location>
</feature>
<evidence type="ECO:0000256" key="2">
    <source>
        <dbReference type="SAM" id="SignalP"/>
    </source>
</evidence>
<feature type="chain" id="PRO_5017759966" description="Secreted protein" evidence="2">
    <location>
        <begin position="21"/>
        <end position="1035"/>
    </location>
</feature>
<dbReference type="Proteomes" id="UP000258309">
    <property type="component" value="Unassembled WGS sequence"/>
</dbReference>
<organism evidence="3 4">
    <name type="scientific">Scytalidium lignicola</name>
    <name type="common">Hyphomycete</name>
    <dbReference type="NCBI Taxonomy" id="5539"/>
    <lineage>
        <taxon>Eukaryota</taxon>
        <taxon>Fungi</taxon>
        <taxon>Dikarya</taxon>
        <taxon>Ascomycota</taxon>
        <taxon>Pezizomycotina</taxon>
        <taxon>Leotiomycetes</taxon>
        <taxon>Leotiomycetes incertae sedis</taxon>
        <taxon>Scytalidium</taxon>
    </lineage>
</organism>
<dbReference type="PANTHER" id="PTHR36848">
    <property type="entry name" value="DNA-BINDING PROTEIN (PUTATIVE SECRETED PROTEIN)-RELATED"/>
    <property type="match status" value="1"/>
</dbReference>
<feature type="non-terminal residue" evidence="3">
    <location>
        <position position="1035"/>
    </location>
</feature>
<feature type="non-terminal residue" evidence="3">
    <location>
        <position position="1"/>
    </location>
</feature>
<dbReference type="OMA" id="FSAQVVY"/>
<dbReference type="OrthoDB" id="2588159at2759"/>
<feature type="region of interest" description="Disordered" evidence="1">
    <location>
        <begin position="1000"/>
        <end position="1019"/>
    </location>
</feature>
<name>A0A3E2HEE9_SCYLI</name>
<keyword evidence="4" id="KW-1185">Reference proteome</keyword>
<dbReference type="InterPro" id="IPR008979">
    <property type="entry name" value="Galactose-bd-like_sf"/>
</dbReference>
<dbReference type="SUPFAM" id="SSF49785">
    <property type="entry name" value="Galactose-binding domain-like"/>
    <property type="match status" value="1"/>
</dbReference>
<evidence type="ECO:0000256" key="1">
    <source>
        <dbReference type="SAM" id="MobiDB-lite"/>
    </source>
</evidence>
<proteinExistence type="predicted"/>
<reference evidence="3 4" key="1">
    <citation type="submission" date="2018-05" db="EMBL/GenBank/DDBJ databases">
        <title>Draft genome sequence of Scytalidium lignicola DSM 105466, a ubiquitous saprotrophic fungus.</title>
        <authorList>
            <person name="Buettner E."/>
            <person name="Gebauer A.M."/>
            <person name="Hofrichter M."/>
            <person name="Liers C."/>
            <person name="Kellner H."/>
        </authorList>
    </citation>
    <scope>NUCLEOTIDE SEQUENCE [LARGE SCALE GENOMIC DNA]</scope>
    <source>
        <strain evidence="3 4">DSM 105466</strain>
    </source>
</reference>
<accession>A0A3E2HEE9</accession>
<dbReference type="AlphaFoldDB" id="A0A3E2HEE9"/>
<dbReference type="STRING" id="5539.A0A3E2HEE9"/>
<dbReference type="PANTHER" id="PTHR36848:SF2">
    <property type="entry name" value="SECRETED PROTEIN"/>
    <property type="match status" value="1"/>
</dbReference>
<sequence length="1035" mass="112326">MLFSQLSTLLLLTAPSSSIASPIHGRRADSSDIGTFQSPSVQVRPKFRYWIPDASIDPVIAARDIQAAGAVGAAGVECLGYYLYGGPPTNAGRGSSTPVSWATYGFGTEAWNALFKSMVQAHKDNGLLMDFAMGPNQGTGVPAEYDSDGLMWDLVISDVSVPINGSFNGVLPGWGTGSLEAAVTGLAVKSESASTAAPGLPGDNAFSRTQITLSASSLKDVTSQVSRNGTLEVQFGSPQNGGLYYTVFAIYLIHDHYRAQDGPQDLGGPQTPADTLAGNGSWAVDHFSELGAETSINFWEQNILQNGTRELLMEAGNYGWEDSIEIEANIFWTQKFASLFQADHGYSIGKWLPVLFHRNGLAKNSVPSVWWVTDENDNGTSHIADYRATLTNQYRKYLTTLTSWAEQYLGLKFSAQISYNLPMDMLSNVPFVDVPECESLDFSDLIDGYRQYSGPANLAGRSVISSECGAVRGEAYTQTLPELLWHVKRSFAGGVNQFVFHGFPYSGNYGDTTWPVFTTFNYQYSTMHGPHQPAWDFYRDQIDFVARTNYILQSGTPKIDIAFWQKITTYPGHITQRTYQPTDLENAGYSYEYLSPDNFDLPSAKVQNNTLAPDYQGFKALVVRANDSLTIDGVSKLVEFAQAGLPVVFSGGIPISYLGTNDAEALARSQQALNKTASLSNVHVTSSYDGLASTLAGISIQPATKLSTTVSWYTLYRRDSTAQIDYYYIYNDAIASPRGQGGSNTIVEFSSIGVPYEFNAWTGEQTPILTYQQTETSTSIHLTLAGNQSMIVAFLPKPLGPSSSYPKTHLTEISDDILDVTALQNGSILLKVKSNSTGSIPSYTSENDAQKPLSSVEIVAPITLQNWTLTVEHWDPPSNLSNIENGTVKYNTTYSVPTLVSWQAIAGLENVSGRGYYNTTFTWPPTGSAETAEGAIIDFGPVIHTLRVIINGKQIPPLDVTDAKADISDYLVHGQNTVEAVVATTLNNVLRTIWNNLQTSGTGPADPSGGPPPPASDYGLIGDVVVTPYWEVLAN</sequence>
<keyword evidence="2" id="KW-0732">Signal</keyword>
<comment type="caution">
    <text evidence="3">The sequence shown here is derived from an EMBL/GenBank/DDBJ whole genome shotgun (WGS) entry which is preliminary data.</text>
</comment>
<evidence type="ECO:0008006" key="5">
    <source>
        <dbReference type="Google" id="ProtNLM"/>
    </source>
</evidence>
<evidence type="ECO:0000313" key="3">
    <source>
        <dbReference type="EMBL" id="RFU31735.1"/>
    </source>
</evidence>
<dbReference type="EMBL" id="NCSJ02000069">
    <property type="protein sequence ID" value="RFU31735.1"/>
    <property type="molecule type" value="Genomic_DNA"/>
</dbReference>
<dbReference type="Gene3D" id="2.60.120.260">
    <property type="entry name" value="Galactose-binding domain-like"/>
    <property type="match status" value="1"/>
</dbReference>
<protein>
    <recommendedName>
        <fullName evidence="5">Secreted protein</fullName>
    </recommendedName>
</protein>
<gene>
    <name evidence="3" type="ORF">B7463_g4619</name>
</gene>